<keyword evidence="7" id="KW-1185">Reference proteome</keyword>
<dbReference type="GO" id="GO:0000976">
    <property type="term" value="F:transcription cis-regulatory region binding"/>
    <property type="evidence" value="ECO:0007669"/>
    <property type="project" value="TreeGrafter"/>
</dbReference>
<keyword evidence="3" id="KW-0804">Transcription</keyword>
<dbReference type="InterPro" id="IPR001647">
    <property type="entry name" value="HTH_TetR"/>
</dbReference>
<evidence type="ECO:0000259" key="5">
    <source>
        <dbReference type="PROSITE" id="PS50977"/>
    </source>
</evidence>
<evidence type="ECO:0000313" key="7">
    <source>
        <dbReference type="Proteomes" id="UP000234331"/>
    </source>
</evidence>
<dbReference type="InterPro" id="IPR049445">
    <property type="entry name" value="TetR_SbtR-like_C"/>
</dbReference>
<dbReference type="PANTHER" id="PTHR30055:SF234">
    <property type="entry name" value="HTH-TYPE TRANSCRIPTIONAL REGULATOR BETI"/>
    <property type="match status" value="1"/>
</dbReference>
<dbReference type="RefSeq" id="WP_101834867.1">
    <property type="nucleotide sequence ID" value="NZ_FZMO01000527.1"/>
</dbReference>
<accession>A0A2I2KZQ1</accession>
<dbReference type="PROSITE" id="PS50977">
    <property type="entry name" value="HTH_TETR_2"/>
    <property type="match status" value="1"/>
</dbReference>
<dbReference type="PRINTS" id="PR00455">
    <property type="entry name" value="HTHTETR"/>
</dbReference>
<evidence type="ECO:0000256" key="2">
    <source>
        <dbReference type="ARBA" id="ARBA00023125"/>
    </source>
</evidence>
<dbReference type="Pfam" id="PF00440">
    <property type="entry name" value="TetR_N"/>
    <property type="match status" value="1"/>
</dbReference>
<dbReference type="AlphaFoldDB" id="A0A2I2KZQ1"/>
<feature type="domain" description="HTH tetR-type" evidence="5">
    <location>
        <begin position="19"/>
        <end position="78"/>
    </location>
</feature>
<dbReference type="SUPFAM" id="SSF46689">
    <property type="entry name" value="Homeodomain-like"/>
    <property type="match status" value="1"/>
</dbReference>
<sequence length="192" mass="21098">MASQPPTTRTERRDRVDALRNRERLLRAARAVYSEEGTDAPLKTVAERAGLGVGTVYRHFATQETLVEAVLTDHLAEMDGLAATLRDTRGPDDALADWLAEFVARLTMYRGLARLVMPQLRDHGSPLGRACQRMRTAGAELLAQAQRDGSMRADVDVVTLLTLANATALVVEQRPDQAGLVLSVLIDGLRRR</sequence>
<dbReference type="SUPFAM" id="SSF48498">
    <property type="entry name" value="Tetracyclin repressor-like, C-terminal domain"/>
    <property type="match status" value="1"/>
</dbReference>
<dbReference type="GO" id="GO:0003700">
    <property type="term" value="F:DNA-binding transcription factor activity"/>
    <property type="evidence" value="ECO:0007669"/>
    <property type="project" value="TreeGrafter"/>
</dbReference>
<protein>
    <submittedName>
        <fullName evidence="6">Transcriptional regulator</fullName>
    </submittedName>
</protein>
<dbReference type="OrthoDB" id="9795011at2"/>
<dbReference type="InterPro" id="IPR036271">
    <property type="entry name" value="Tet_transcr_reg_TetR-rel_C_sf"/>
</dbReference>
<proteinExistence type="predicted"/>
<gene>
    <name evidence="6" type="ORF">FRACA_610025</name>
</gene>
<dbReference type="Proteomes" id="UP000234331">
    <property type="component" value="Unassembled WGS sequence"/>
</dbReference>
<keyword evidence="2 4" id="KW-0238">DNA-binding</keyword>
<dbReference type="PANTHER" id="PTHR30055">
    <property type="entry name" value="HTH-TYPE TRANSCRIPTIONAL REGULATOR RUTR"/>
    <property type="match status" value="1"/>
</dbReference>
<dbReference type="Pfam" id="PF21597">
    <property type="entry name" value="TetR_C_43"/>
    <property type="match status" value="1"/>
</dbReference>
<dbReference type="Gene3D" id="1.10.357.10">
    <property type="entry name" value="Tetracycline Repressor, domain 2"/>
    <property type="match status" value="1"/>
</dbReference>
<reference evidence="6 7" key="1">
    <citation type="submission" date="2017-06" db="EMBL/GenBank/DDBJ databases">
        <authorList>
            <person name="Kim H.J."/>
            <person name="Triplett B.A."/>
        </authorList>
    </citation>
    <scope>NUCLEOTIDE SEQUENCE [LARGE SCALE GENOMIC DNA]</scope>
    <source>
        <strain evidence="6">FRACA_ARgP5</strain>
    </source>
</reference>
<dbReference type="EMBL" id="FZMO01000527">
    <property type="protein sequence ID" value="SNQ51144.1"/>
    <property type="molecule type" value="Genomic_DNA"/>
</dbReference>
<dbReference type="InterPro" id="IPR009057">
    <property type="entry name" value="Homeodomain-like_sf"/>
</dbReference>
<feature type="DNA-binding region" description="H-T-H motif" evidence="4">
    <location>
        <begin position="41"/>
        <end position="60"/>
    </location>
</feature>
<dbReference type="InterPro" id="IPR050109">
    <property type="entry name" value="HTH-type_TetR-like_transc_reg"/>
</dbReference>
<keyword evidence="1" id="KW-0805">Transcription regulation</keyword>
<evidence type="ECO:0000313" key="6">
    <source>
        <dbReference type="EMBL" id="SNQ51144.1"/>
    </source>
</evidence>
<evidence type="ECO:0000256" key="4">
    <source>
        <dbReference type="PROSITE-ProRule" id="PRU00335"/>
    </source>
</evidence>
<evidence type="ECO:0000256" key="1">
    <source>
        <dbReference type="ARBA" id="ARBA00023015"/>
    </source>
</evidence>
<evidence type="ECO:0000256" key="3">
    <source>
        <dbReference type="ARBA" id="ARBA00023163"/>
    </source>
</evidence>
<organism evidence="6 7">
    <name type="scientific">Frankia canadensis</name>
    <dbReference type="NCBI Taxonomy" id="1836972"/>
    <lineage>
        <taxon>Bacteria</taxon>
        <taxon>Bacillati</taxon>
        <taxon>Actinomycetota</taxon>
        <taxon>Actinomycetes</taxon>
        <taxon>Frankiales</taxon>
        <taxon>Frankiaceae</taxon>
        <taxon>Frankia</taxon>
    </lineage>
</organism>
<name>A0A2I2KZQ1_9ACTN</name>